<organism evidence="2">
    <name type="scientific">Anguilla anguilla</name>
    <name type="common">European freshwater eel</name>
    <name type="synonym">Muraena anguilla</name>
    <dbReference type="NCBI Taxonomy" id="7936"/>
    <lineage>
        <taxon>Eukaryota</taxon>
        <taxon>Metazoa</taxon>
        <taxon>Chordata</taxon>
        <taxon>Craniata</taxon>
        <taxon>Vertebrata</taxon>
        <taxon>Euteleostomi</taxon>
        <taxon>Actinopterygii</taxon>
        <taxon>Neopterygii</taxon>
        <taxon>Teleostei</taxon>
        <taxon>Anguilliformes</taxon>
        <taxon>Anguillidae</taxon>
        <taxon>Anguilla</taxon>
    </lineage>
</organism>
<dbReference type="EMBL" id="GBXM01007300">
    <property type="protein sequence ID" value="JAI01278.1"/>
    <property type="molecule type" value="Transcribed_RNA"/>
</dbReference>
<reference evidence="2" key="1">
    <citation type="submission" date="2014-11" db="EMBL/GenBank/DDBJ databases">
        <authorList>
            <person name="Amaro Gonzalez C."/>
        </authorList>
    </citation>
    <scope>NUCLEOTIDE SEQUENCE</scope>
</reference>
<protein>
    <recommendedName>
        <fullName evidence="3">Secreted protein</fullName>
    </recommendedName>
</protein>
<keyword evidence="1" id="KW-0732">Signal</keyword>
<name>A0A0E9XEY4_ANGAN</name>
<evidence type="ECO:0000313" key="2">
    <source>
        <dbReference type="EMBL" id="JAI01278.1"/>
    </source>
</evidence>
<proteinExistence type="predicted"/>
<accession>A0A0E9XEY4</accession>
<sequence>MGSNFVRLFFIFLRLNSVWNLCLFGVNMHFSCGGGGVGKTLTVHAGFSAPYMVTVGNGHWCRAGILEPIHPWGNARISVVST</sequence>
<evidence type="ECO:0000256" key="1">
    <source>
        <dbReference type="SAM" id="SignalP"/>
    </source>
</evidence>
<feature type="chain" id="PRO_5002434979" description="Secreted protein" evidence="1">
    <location>
        <begin position="21"/>
        <end position="82"/>
    </location>
</feature>
<evidence type="ECO:0008006" key="3">
    <source>
        <dbReference type="Google" id="ProtNLM"/>
    </source>
</evidence>
<feature type="signal peptide" evidence="1">
    <location>
        <begin position="1"/>
        <end position="20"/>
    </location>
</feature>
<dbReference type="AlphaFoldDB" id="A0A0E9XEY4"/>
<reference evidence="2" key="2">
    <citation type="journal article" date="2015" name="Fish Shellfish Immunol.">
        <title>Early steps in the European eel (Anguilla anguilla)-Vibrio vulnificus interaction in the gills: Role of the RtxA13 toxin.</title>
        <authorList>
            <person name="Callol A."/>
            <person name="Pajuelo D."/>
            <person name="Ebbesson L."/>
            <person name="Teles M."/>
            <person name="MacKenzie S."/>
            <person name="Amaro C."/>
        </authorList>
    </citation>
    <scope>NUCLEOTIDE SEQUENCE</scope>
</reference>